<dbReference type="Pfam" id="PF01596">
    <property type="entry name" value="Methyltransf_3"/>
    <property type="match status" value="1"/>
</dbReference>
<protein>
    <submittedName>
        <fullName evidence="6">O-methyltransferase MdmC</fullName>
    </submittedName>
</protein>
<dbReference type="InterPro" id="IPR050362">
    <property type="entry name" value="Cation-dep_OMT"/>
</dbReference>
<name>A0ABM1A6Y9_APLCA</name>
<sequence>MSSKPVHILSLSDPTVLELQRALKLAQNTGASPDVIKSIKMALELVDLREKYTDSVTSGETEVCQKILAETYKHDWKRLHADGKIKVDLSPVMMTGKLEGQFLKSMVSIQKAKRVLDIGMFTGYSALSMAEALPADGELVTLDFDKYLETFTGSLLRESPHAKKIQIFIGSLSDYMKDTVKAGKSFDLIFMDADRSYYPEYLKIIFEEGLLAPRGTVLMDNAFGYGCAYMPSVEDNPTRKVGDLLMADPSLHKVVVPLRDGVVMLRRKADVDGQVPQ</sequence>
<comment type="similarity">
    <text evidence="4">Belongs to the class I-like SAM-binding methyltransferase superfamily. Cation-dependent O-methyltransferase family.</text>
</comment>
<dbReference type="SUPFAM" id="SSF53335">
    <property type="entry name" value="S-adenosyl-L-methionine-dependent methyltransferases"/>
    <property type="match status" value="1"/>
</dbReference>
<dbReference type="Gene3D" id="3.40.50.150">
    <property type="entry name" value="Vaccinia Virus protein VP39"/>
    <property type="match status" value="1"/>
</dbReference>
<dbReference type="Proteomes" id="UP000694888">
    <property type="component" value="Unplaced"/>
</dbReference>
<reference evidence="6" key="1">
    <citation type="submission" date="2025-08" db="UniProtKB">
        <authorList>
            <consortium name="RefSeq"/>
        </authorList>
    </citation>
    <scope>IDENTIFICATION</scope>
</reference>
<keyword evidence="1" id="KW-0489">Methyltransferase</keyword>
<keyword evidence="2" id="KW-0808">Transferase</keyword>
<dbReference type="CDD" id="cd02440">
    <property type="entry name" value="AdoMet_MTases"/>
    <property type="match status" value="1"/>
</dbReference>
<dbReference type="GeneID" id="101847135"/>
<gene>
    <name evidence="6" type="primary">LOC101847135</name>
</gene>
<dbReference type="RefSeq" id="XP_012942052.1">
    <property type="nucleotide sequence ID" value="XM_013086598.2"/>
</dbReference>
<keyword evidence="3" id="KW-0949">S-adenosyl-L-methionine</keyword>
<dbReference type="InterPro" id="IPR002935">
    <property type="entry name" value="SAM_O-MeTrfase"/>
</dbReference>
<proteinExistence type="inferred from homology"/>
<dbReference type="PANTHER" id="PTHR10509">
    <property type="entry name" value="O-METHYLTRANSFERASE-RELATED"/>
    <property type="match status" value="1"/>
</dbReference>
<evidence type="ECO:0000313" key="6">
    <source>
        <dbReference type="RefSeq" id="XP_012942052.1"/>
    </source>
</evidence>
<evidence type="ECO:0000256" key="2">
    <source>
        <dbReference type="ARBA" id="ARBA00022679"/>
    </source>
</evidence>
<keyword evidence="5" id="KW-1185">Reference proteome</keyword>
<dbReference type="PANTHER" id="PTHR10509:SF14">
    <property type="entry name" value="CAFFEOYL-COA O-METHYLTRANSFERASE 3-RELATED"/>
    <property type="match status" value="1"/>
</dbReference>
<evidence type="ECO:0000256" key="1">
    <source>
        <dbReference type="ARBA" id="ARBA00022603"/>
    </source>
</evidence>
<accession>A0ABM1A6Y9</accession>
<dbReference type="PROSITE" id="PS51682">
    <property type="entry name" value="SAM_OMT_I"/>
    <property type="match status" value="1"/>
</dbReference>
<evidence type="ECO:0000256" key="3">
    <source>
        <dbReference type="ARBA" id="ARBA00022691"/>
    </source>
</evidence>
<dbReference type="InterPro" id="IPR029063">
    <property type="entry name" value="SAM-dependent_MTases_sf"/>
</dbReference>
<organism evidence="5 6">
    <name type="scientific">Aplysia californica</name>
    <name type="common">California sea hare</name>
    <dbReference type="NCBI Taxonomy" id="6500"/>
    <lineage>
        <taxon>Eukaryota</taxon>
        <taxon>Metazoa</taxon>
        <taxon>Spiralia</taxon>
        <taxon>Lophotrochozoa</taxon>
        <taxon>Mollusca</taxon>
        <taxon>Gastropoda</taxon>
        <taxon>Heterobranchia</taxon>
        <taxon>Euthyneura</taxon>
        <taxon>Tectipleura</taxon>
        <taxon>Aplysiida</taxon>
        <taxon>Aplysioidea</taxon>
        <taxon>Aplysiidae</taxon>
        <taxon>Aplysia</taxon>
    </lineage>
</organism>
<evidence type="ECO:0000256" key="4">
    <source>
        <dbReference type="ARBA" id="ARBA00023453"/>
    </source>
</evidence>
<evidence type="ECO:0000313" key="5">
    <source>
        <dbReference type="Proteomes" id="UP000694888"/>
    </source>
</evidence>